<dbReference type="PaxDb" id="3847-GLYMA19G27290.1"/>
<dbReference type="Proteomes" id="UP000008827">
    <property type="component" value="Chromosome 19"/>
</dbReference>
<reference evidence="2" key="2">
    <citation type="submission" date="2018-02" db="UniProtKB">
        <authorList>
            <consortium name="EnsemblPlants"/>
        </authorList>
    </citation>
    <scope>IDENTIFICATION</scope>
    <source>
        <strain evidence="2">Williams 82</strain>
    </source>
</reference>
<proteinExistence type="predicted"/>
<dbReference type="AlphaFoldDB" id="K7MXL3"/>
<evidence type="ECO:0000313" key="2">
    <source>
        <dbReference type="EnsemblPlants" id="KRG94668"/>
    </source>
</evidence>
<evidence type="ECO:0000313" key="3">
    <source>
        <dbReference type="Proteomes" id="UP000008827"/>
    </source>
</evidence>
<sequence length="56" mass="6607">MGQAILISIVLHFRHSQNQEKSVVQFLVHMLRHVQVHSQIHITQQNLRLGQNTEWP</sequence>
<evidence type="ECO:0000313" key="1">
    <source>
        <dbReference type="EMBL" id="KRG94668.1"/>
    </source>
</evidence>
<reference evidence="1 2" key="1">
    <citation type="journal article" date="2010" name="Nature">
        <title>Genome sequence of the palaeopolyploid soybean.</title>
        <authorList>
            <person name="Schmutz J."/>
            <person name="Cannon S.B."/>
            <person name="Schlueter J."/>
            <person name="Ma J."/>
            <person name="Mitros T."/>
            <person name="Nelson W."/>
            <person name="Hyten D.L."/>
            <person name="Song Q."/>
            <person name="Thelen J.J."/>
            <person name="Cheng J."/>
            <person name="Xu D."/>
            <person name="Hellsten U."/>
            <person name="May G.D."/>
            <person name="Yu Y."/>
            <person name="Sakurai T."/>
            <person name="Umezawa T."/>
            <person name="Bhattacharyya M.K."/>
            <person name="Sandhu D."/>
            <person name="Valliyodan B."/>
            <person name="Lindquist E."/>
            <person name="Peto M."/>
            <person name="Grant D."/>
            <person name="Shu S."/>
            <person name="Goodstein D."/>
            <person name="Barry K."/>
            <person name="Futrell-Griggs M."/>
            <person name="Abernathy B."/>
            <person name="Du J."/>
            <person name="Tian Z."/>
            <person name="Zhu L."/>
            <person name="Gill N."/>
            <person name="Joshi T."/>
            <person name="Libault M."/>
            <person name="Sethuraman A."/>
            <person name="Zhang X.-C."/>
            <person name="Shinozaki K."/>
            <person name="Nguyen H.T."/>
            <person name="Wing R.A."/>
            <person name="Cregan P."/>
            <person name="Specht J."/>
            <person name="Grimwood J."/>
            <person name="Rokhsar D."/>
            <person name="Stacey G."/>
            <person name="Shoemaker R.C."/>
            <person name="Jackson S.A."/>
        </authorList>
    </citation>
    <scope>NUCLEOTIDE SEQUENCE [LARGE SCALE GENOMIC DNA]</scope>
    <source>
        <strain evidence="2">cv. Williams 82</strain>
        <tissue evidence="1">Callus</tissue>
    </source>
</reference>
<name>K7MXL3_SOYBN</name>
<dbReference type="EMBL" id="CM000852">
    <property type="protein sequence ID" value="KRG94668.1"/>
    <property type="molecule type" value="Genomic_DNA"/>
</dbReference>
<reference evidence="1" key="3">
    <citation type="submission" date="2018-07" db="EMBL/GenBank/DDBJ databases">
        <title>WGS assembly of Glycine max.</title>
        <authorList>
            <person name="Schmutz J."/>
            <person name="Cannon S."/>
            <person name="Schlueter J."/>
            <person name="Ma J."/>
            <person name="Mitros T."/>
            <person name="Nelson W."/>
            <person name="Hyten D."/>
            <person name="Song Q."/>
            <person name="Thelen J."/>
            <person name="Cheng J."/>
            <person name="Xu D."/>
            <person name="Hellsten U."/>
            <person name="May G."/>
            <person name="Yu Y."/>
            <person name="Sakurai T."/>
            <person name="Umezawa T."/>
            <person name="Bhattacharyya M."/>
            <person name="Sandhu D."/>
            <person name="Valliyodan B."/>
            <person name="Lindquist E."/>
            <person name="Peto M."/>
            <person name="Grant D."/>
            <person name="Shu S."/>
            <person name="Goodstein D."/>
            <person name="Barry K."/>
            <person name="Futrell-Griggs M."/>
            <person name="Abernathy B."/>
            <person name="Du J."/>
            <person name="Tian Z."/>
            <person name="Zhu L."/>
            <person name="Gill N."/>
            <person name="Joshi T."/>
            <person name="Libault M."/>
            <person name="Sethuraman A."/>
            <person name="Zhang X."/>
            <person name="Shinozaki K."/>
            <person name="Nguyen H."/>
            <person name="Wing R."/>
            <person name="Cregan P."/>
            <person name="Specht J."/>
            <person name="Grimwood J."/>
            <person name="Rokhsar D."/>
            <person name="Stacey G."/>
            <person name="Shoemaker R."/>
            <person name="Jackson S."/>
        </authorList>
    </citation>
    <scope>NUCLEOTIDE SEQUENCE</scope>
    <source>
        <tissue evidence="1">Callus</tissue>
    </source>
</reference>
<dbReference type="InParanoid" id="K7MXL3"/>
<dbReference type="EnsemblPlants" id="KRG94668">
    <property type="protein sequence ID" value="KRG94668"/>
    <property type="gene ID" value="GLYMA_19G100600"/>
</dbReference>
<gene>
    <name evidence="1" type="ORF">GLYMA_19G100600</name>
</gene>
<organism evidence="1">
    <name type="scientific">Glycine max</name>
    <name type="common">Soybean</name>
    <name type="synonym">Glycine hispida</name>
    <dbReference type="NCBI Taxonomy" id="3847"/>
    <lineage>
        <taxon>Eukaryota</taxon>
        <taxon>Viridiplantae</taxon>
        <taxon>Streptophyta</taxon>
        <taxon>Embryophyta</taxon>
        <taxon>Tracheophyta</taxon>
        <taxon>Spermatophyta</taxon>
        <taxon>Magnoliopsida</taxon>
        <taxon>eudicotyledons</taxon>
        <taxon>Gunneridae</taxon>
        <taxon>Pentapetalae</taxon>
        <taxon>rosids</taxon>
        <taxon>fabids</taxon>
        <taxon>Fabales</taxon>
        <taxon>Fabaceae</taxon>
        <taxon>Papilionoideae</taxon>
        <taxon>50 kb inversion clade</taxon>
        <taxon>NPAAA clade</taxon>
        <taxon>indigoferoid/millettioid clade</taxon>
        <taxon>Phaseoleae</taxon>
        <taxon>Glycine</taxon>
        <taxon>Glycine subgen. Soja</taxon>
    </lineage>
</organism>
<accession>K7MXL3</accession>
<dbReference type="HOGENOM" id="CLU_3018137_0_0_1"/>
<protein>
    <submittedName>
        <fullName evidence="1 2">Uncharacterized protein</fullName>
    </submittedName>
</protein>
<keyword evidence="3" id="KW-1185">Reference proteome</keyword>
<dbReference type="Gramene" id="KRG94668">
    <property type="protein sequence ID" value="KRG94668"/>
    <property type="gene ID" value="GLYMA_19G100600"/>
</dbReference>